<dbReference type="InterPro" id="IPR000210">
    <property type="entry name" value="BTB/POZ_dom"/>
</dbReference>
<sequence>MGTLLRYLTTGEGSDLILICNGEFFFVHRPIVAANSRLLRADACTSVLFDGEAIMVNDVSPTALGKILTFIYHGDIPESYQKSLLSNAFSHLPLHQKFPITDKFLSTVKGKPITIDLNDGTTRTTDIVTNKQKWAIMLSKQAALKDPYDMDACRDYAEVISEVDLYFAAEKLEIPALKGIAMGKVSAWFEVELQAGFPLSCDFRTCAIYVLREHREFAKLFIGVCAKYLPVVEKDSALVSLIEELHPMTWNAMMSVQHQLATRLSEAIQELEKSKDQVSVLESRHLRQKSASENLEKMLESKVETLSRSLASAEARVDTAEATVRQLEDSHVSLQQELLAEKVSVLKMEDANKAVQKYKSQSVKPALQKLAEKVEDLERAVACKDQALQQSRSANQKIKDDLRYENESLRAEIGMMKNAFDLCKSFVNYEHDCPRCRRGWNIRIGHDQYTSINIGCKCCDFKKWYDG</sequence>
<evidence type="ECO:0000256" key="1">
    <source>
        <dbReference type="SAM" id="Coils"/>
    </source>
</evidence>
<dbReference type="SUPFAM" id="SSF54695">
    <property type="entry name" value="POZ domain"/>
    <property type="match status" value="1"/>
</dbReference>
<dbReference type="VEuPathDB" id="FungiDB:G647_09673"/>
<evidence type="ECO:0000313" key="4">
    <source>
        <dbReference type="Proteomes" id="UP000030678"/>
    </source>
</evidence>
<dbReference type="GeneID" id="19988166"/>
<dbReference type="EMBL" id="KB822698">
    <property type="protein sequence ID" value="ETI27482.1"/>
    <property type="molecule type" value="Genomic_DNA"/>
</dbReference>
<dbReference type="OrthoDB" id="6359816at2759"/>
<keyword evidence="1" id="KW-0175">Coiled coil</keyword>
<dbReference type="HOGENOM" id="CLU_569905_0_0_1"/>
<protein>
    <recommendedName>
        <fullName evidence="2">BTB domain-containing protein</fullName>
    </recommendedName>
</protein>
<evidence type="ECO:0000313" key="3">
    <source>
        <dbReference type="EMBL" id="ETI27482.1"/>
    </source>
</evidence>
<dbReference type="InterPro" id="IPR011333">
    <property type="entry name" value="SKP1/BTB/POZ_sf"/>
</dbReference>
<evidence type="ECO:0000259" key="2">
    <source>
        <dbReference type="PROSITE" id="PS50097"/>
    </source>
</evidence>
<dbReference type="AlphaFoldDB" id="V9DNE6"/>
<feature type="domain" description="BTB" evidence="2">
    <location>
        <begin position="14"/>
        <end position="80"/>
    </location>
</feature>
<gene>
    <name evidence="3" type="ORF">G647_09673</name>
</gene>
<reference evidence="3 4" key="1">
    <citation type="submission" date="2013-03" db="EMBL/GenBank/DDBJ databases">
        <title>The Genome Sequence of Cladophialophora carrionii CBS 160.54.</title>
        <authorList>
            <consortium name="The Broad Institute Genomics Platform"/>
            <person name="Cuomo C."/>
            <person name="de Hoog S."/>
            <person name="Gorbushina A."/>
            <person name="Walker B."/>
            <person name="Young S.K."/>
            <person name="Zeng Q."/>
            <person name="Gargeya S."/>
            <person name="Fitzgerald M."/>
            <person name="Haas B."/>
            <person name="Abouelleil A."/>
            <person name="Allen A.W."/>
            <person name="Alvarado L."/>
            <person name="Arachchi H.M."/>
            <person name="Berlin A.M."/>
            <person name="Chapman S.B."/>
            <person name="Gainer-Dewar J."/>
            <person name="Goldberg J."/>
            <person name="Griggs A."/>
            <person name="Gujja S."/>
            <person name="Hansen M."/>
            <person name="Howarth C."/>
            <person name="Imamovic A."/>
            <person name="Ireland A."/>
            <person name="Larimer J."/>
            <person name="McCowan C."/>
            <person name="Murphy C."/>
            <person name="Pearson M."/>
            <person name="Poon T.W."/>
            <person name="Priest M."/>
            <person name="Roberts A."/>
            <person name="Saif S."/>
            <person name="Shea T."/>
            <person name="Sisk P."/>
            <person name="Sykes S."/>
            <person name="Wortman J."/>
            <person name="Nusbaum C."/>
            <person name="Birren B."/>
        </authorList>
    </citation>
    <scope>NUCLEOTIDE SEQUENCE [LARGE SCALE GENOMIC DNA]</scope>
    <source>
        <strain evidence="3 4">CBS 160.54</strain>
    </source>
</reference>
<dbReference type="RefSeq" id="XP_008723888.1">
    <property type="nucleotide sequence ID" value="XM_008725666.1"/>
</dbReference>
<dbReference type="Gene3D" id="3.30.710.10">
    <property type="entry name" value="Potassium Channel Kv1.1, Chain A"/>
    <property type="match status" value="1"/>
</dbReference>
<feature type="coiled-coil region" evidence="1">
    <location>
        <begin position="257"/>
        <end position="337"/>
    </location>
</feature>
<proteinExistence type="predicted"/>
<accession>V9DNE6</accession>
<dbReference type="Proteomes" id="UP000030678">
    <property type="component" value="Unassembled WGS sequence"/>
</dbReference>
<name>V9DNE6_9EURO</name>
<dbReference type="PROSITE" id="PS50097">
    <property type="entry name" value="BTB"/>
    <property type="match status" value="1"/>
</dbReference>
<dbReference type="Pfam" id="PF00651">
    <property type="entry name" value="BTB"/>
    <property type="match status" value="1"/>
</dbReference>
<organism evidence="3 4">
    <name type="scientific">Cladophialophora carrionii CBS 160.54</name>
    <dbReference type="NCBI Taxonomy" id="1279043"/>
    <lineage>
        <taxon>Eukaryota</taxon>
        <taxon>Fungi</taxon>
        <taxon>Dikarya</taxon>
        <taxon>Ascomycota</taxon>
        <taxon>Pezizomycotina</taxon>
        <taxon>Eurotiomycetes</taxon>
        <taxon>Chaetothyriomycetidae</taxon>
        <taxon>Chaetothyriales</taxon>
        <taxon>Herpotrichiellaceae</taxon>
        <taxon>Cladophialophora</taxon>
    </lineage>
</organism>